<keyword evidence="2" id="KW-1185">Reference proteome</keyword>
<dbReference type="STRING" id="200904.GCA_900168775_02604"/>
<accession>A0A366DLP0</accession>
<protein>
    <submittedName>
        <fullName evidence="1">Uncharacterized protein</fullName>
    </submittedName>
</protein>
<evidence type="ECO:0000313" key="1">
    <source>
        <dbReference type="EMBL" id="RBO90992.1"/>
    </source>
</evidence>
<dbReference type="EMBL" id="QNRI01000025">
    <property type="protein sequence ID" value="RBO90992.1"/>
    <property type="molecule type" value="Genomic_DNA"/>
</dbReference>
<sequence>MQKQINGSDNVNQFVCLYKHELQRNNPNAFQNIYDIASMTGNKLDLQLLKQAREELEHGITRVS</sequence>
<organism evidence="1 2">
    <name type="scientific">Paraliobacillus ryukyuensis</name>
    <dbReference type="NCBI Taxonomy" id="200904"/>
    <lineage>
        <taxon>Bacteria</taxon>
        <taxon>Bacillati</taxon>
        <taxon>Bacillota</taxon>
        <taxon>Bacilli</taxon>
        <taxon>Bacillales</taxon>
        <taxon>Bacillaceae</taxon>
        <taxon>Paraliobacillus</taxon>
    </lineage>
</organism>
<proteinExistence type="predicted"/>
<dbReference type="Proteomes" id="UP000252254">
    <property type="component" value="Unassembled WGS sequence"/>
</dbReference>
<dbReference type="AlphaFoldDB" id="A0A366DLP0"/>
<evidence type="ECO:0000313" key="2">
    <source>
        <dbReference type="Proteomes" id="UP000252254"/>
    </source>
</evidence>
<gene>
    <name evidence="1" type="ORF">DES48_1253</name>
</gene>
<comment type="caution">
    <text evidence="1">The sequence shown here is derived from an EMBL/GenBank/DDBJ whole genome shotgun (WGS) entry which is preliminary data.</text>
</comment>
<name>A0A366DLP0_9BACI</name>
<reference evidence="1 2" key="1">
    <citation type="submission" date="2018-06" db="EMBL/GenBank/DDBJ databases">
        <title>Genomic Encyclopedia of Type Strains, Phase IV (KMG-IV): sequencing the most valuable type-strain genomes for metagenomic binning, comparative biology and taxonomic classification.</title>
        <authorList>
            <person name="Goeker M."/>
        </authorList>
    </citation>
    <scope>NUCLEOTIDE SEQUENCE [LARGE SCALE GENOMIC DNA]</scope>
    <source>
        <strain evidence="1 2">DSM 15140</strain>
    </source>
</reference>